<dbReference type="Gene3D" id="2.40.30.160">
    <property type="match status" value="1"/>
</dbReference>
<dbReference type="InterPro" id="IPR045179">
    <property type="entry name" value="YgfZ/GcvT"/>
</dbReference>
<accession>A0AB38YDL7</accession>
<dbReference type="AlphaFoldDB" id="A0AB38YDL7"/>
<reference evidence="2" key="1">
    <citation type="submission" date="2022-07" db="EMBL/GenBank/DDBJ databases">
        <title>Complete genome sequence of Salinispirillum sp. LH10-3-1 capable of multiple carbohydrate inversion isolated from a soda lake.</title>
        <authorList>
            <person name="Liu J."/>
            <person name="Zhai Y."/>
            <person name="Zhang H."/>
            <person name="Yang H."/>
            <person name="Qu J."/>
            <person name="Li J."/>
        </authorList>
    </citation>
    <scope>NUCLEOTIDE SEQUENCE</scope>
    <source>
        <strain evidence="2">LH 10-3-1</strain>
    </source>
</reference>
<dbReference type="InterPro" id="IPR017703">
    <property type="entry name" value="YgfZ/GCV_T_CS"/>
</dbReference>
<proteinExistence type="predicted"/>
<dbReference type="EMBL" id="CP101717">
    <property type="protein sequence ID" value="WLD57455.1"/>
    <property type="molecule type" value="Genomic_DNA"/>
</dbReference>
<sequence>MSDIVAPLLSKGVFEVRGPDAAKLLQGQSTADLNALTTGSWVLGGLCNVKGRLYANFILARVQDDCFWLIMPAEHIDDTLSRLKKYAVFYKAELNNLSKAWHGLGYLLTSPADARPGEVEASSTHVRIHLSGGHQMVWLNALQEDAYERTLAALEAEANFATETTWDNWETTQGWVWVTSDTCEAWVPQMIAWDTLGGVSFKKGCFTGQEVVARLHYKGQSKRQLFALHGTSGKPAAGASVTLAESPKVLGEVIRVTHDQTPWTGLAILSLPTLDTPSVDALLIDGVSVDRIEQIN</sequence>
<dbReference type="GO" id="GO:0016226">
    <property type="term" value="P:iron-sulfur cluster assembly"/>
    <property type="evidence" value="ECO:0007669"/>
    <property type="project" value="TreeGrafter"/>
</dbReference>
<feature type="domain" description="GCVT N-terminal" evidence="1">
    <location>
        <begin position="12"/>
        <end position="104"/>
    </location>
</feature>
<name>A0AB38YDL7_9GAMM</name>
<dbReference type="PANTHER" id="PTHR22602">
    <property type="entry name" value="TRANSFERASE CAF17, MITOCHONDRIAL-RELATED"/>
    <property type="match status" value="1"/>
</dbReference>
<dbReference type="InterPro" id="IPR006222">
    <property type="entry name" value="GCVT_N"/>
</dbReference>
<dbReference type="Pfam" id="PF01571">
    <property type="entry name" value="GCV_T"/>
    <property type="match status" value="1"/>
</dbReference>
<protein>
    <recommendedName>
        <fullName evidence="1">GCVT N-terminal domain-containing protein</fullName>
    </recommendedName>
</protein>
<organism evidence="2">
    <name type="scientific">Salinispirillum sp. LH 10-3-1</name>
    <dbReference type="NCBI Taxonomy" id="2952525"/>
    <lineage>
        <taxon>Bacteria</taxon>
        <taxon>Pseudomonadati</taxon>
        <taxon>Pseudomonadota</taxon>
        <taxon>Gammaproteobacteria</taxon>
        <taxon>Oceanospirillales</taxon>
        <taxon>Saccharospirillaceae</taxon>
        <taxon>Salinispirillum</taxon>
    </lineage>
</organism>
<dbReference type="RefSeq" id="WP_304994742.1">
    <property type="nucleotide sequence ID" value="NZ_CP101717.1"/>
</dbReference>
<dbReference type="Gene3D" id="3.30.70.1400">
    <property type="entry name" value="Aminomethyltransferase beta-barrel domains"/>
    <property type="match status" value="1"/>
</dbReference>
<evidence type="ECO:0000259" key="1">
    <source>
        <dbReference type="Pfam" id="PF01571"/>
    </source>
</evidence>
<dbReference type="NCBIfam" id="TIGR03317">
    <property type="entry name" value="ygfZ_signature"/>
    <property type="match status" value="1"/>
</dbReference>
<dbReference type="SUPFAM" id="SSF103025">
    <property type="entry name" value="Folate-binding domain"/>
    <property type="match status" value="1"/>
</dbReference>
<evidence type="ECO:0000313" key="2">
    <source>
        <dbReference type="EMBL" id="WLD57455.1"/>
    </source>
</evidence>
<gene>
    <name evidence="2" type="ORF">NFC81_12135</name>
</gene>
<dbReference type="PANTHER" id="PTHR22602:SF0">
    <property type="entry name" value="TRANSFERASE CAF17, MITOCHONDRIAL-RELATED"/>
    <property type="match status" value="1"/>
</dbReference>